<dbReference type="Proteomes" id="UP000188268">
    <property type="component" value="Unassembled WGS sequence"/>
</dbReference>
<organism evidence="1 2">
    <name type="scientific">Corchorus capsularis</name>
    <name type="common">Jute</name>
    <dbReference type="NCBI Taxonomy" id="210143"/>
    <lineage>
        <taxon>Eukaryota</taxon>
        <taxon>Viridiplantae</taxon>
        <taxon>Streptophyta</taxon>
        <taxon>Embryophyta</taxon>
        <taxon>Tracheophyta</taxon>
        <taxon>Spermatophyta</taxon>
        <taxon>Magnoliopsida</taxon>
        <taxon>eudicotyledons</taxon>
        <taxon>Gunneridae</taxon>
        <taxon>Pentapetalae</taxon>
        <taxon>rosids</taxon>
        <taxon>malvids</taxon>
        <taxon>Malvales</taxon>
        <taxon>Malvaceae</taxon>
        <taxon>Grewioideae</taxon>
        <taxon>Apeibeae</taxon>
        <taxon>Corchorus</taxon>
    </lineage>
</organism>
<dbReference type="Gramene" id="OMP06204">
    <property type="protein sequence ID" value="OMP06204"/>
    <property type="gene ID" value="CCACVL1_01682"/>
</dbReference>
<accession>A0A1R3KGP5</accession>
<name>A0A1R3KGP5_COCAP</name>
<proteinExistence type="predicted"/>
<keyword evidence="2" id="KW-1185">Reference proteome</keyword>
<gene>
    <name evidence="1" type="ORF">CCACVL1_01682</name>
</gene>
<sequence length="34" mass="3762">AVKRSKLRLKRLDKISTITDSGIGQAQTLFGGFR</sequence>
<evidence type="ECO:0000313" key="1">
    <source>
        <dbReference type="EMBL" id="OMP06204.1"/>
    </source>
</evidence>
<protein>
    <submittedName>
        <fullName evidence="1">Uncharacterized protein</fullName>
    </submittedName>
</protein>
<dbReference type="AlphaFoldDB" id="A0A1R3KGP5"/>
<dbReference type="EMBL" id="AWWV01005011">
    <property type="protein sequence ID" value="OMP06204.1"/>
    <property type="molecule type" value="Genomic_DNA"/>
</dbReference>
<comment type="caution">
    <text evidence="1">The sequence shown here is derived from an EMBL/GenBank/DDBJ whole genome shotgun (WGS) entry which is preliminary data.</text>
</comment>
<reference evidence="1 2" key="1">
    <citation type="submission" date="2013-09" db="EMBL/GenBank/DDBJ databases">
        <title>Corchorus capsularis genome sequencing.</title>
        <authorList>
            <person name="Alam M."/>
            <person name="Haque M.S."/>
            <person name="Islam M.S."/>
            <person name="Emdad E.M."/>
            <person name="Islam M.M."/>
            <person name="Ahmed B."/>
            <person name="Halim A."/>
            <person name="Hossen Q.M.M."/>
            <person name="Hossain M.Z."/>
            <person name="Ahmed R."/>
            <person name="Khan M.M."/>
            <person name="Islam R."/>
            <person name="Rashid M.M."/>
            <person name="Khan S.A."/>
            <person name="Rahman M.S."/>
            <person name="Alam M."/>
        </authorList>
    </citation>
    <scope>NUCLEOTIDE SEQUENCE [LARGE SCALE GENOMIC DNA]</scope>
    <source>
        <strain evidence="2">cv. CVL-1</strain>
        <tissue evidence="1">Whole seedling</tissue>
    </source>
</reference>
<feature type="non-terminal residue" evidence="1">
    <location>
        <position position="1"/>
    </location>
</feature>
<evidence type="ECO:0000313" key="2">
    <source>
        <dbReference type="Proteomes" id="UP000188268"/>
    </source>
</evidence>